<dbReference type="PROSITE" id="PS50887">
    <property type="entry name" value="GGDEF"/>
    <property type="match status" value="1"/>
</dbReference>
<dbReference type="InterPro" id="IPR029787">
    <property type="entry name" value="Nucleotide_cyclase"/>
</dbReference>
<protein>
    <recommendedName>
        <fullName evidence="1">diguanylate cyclase</fullName>
        <ecNumber evidence="1">2.7.7.65</ecNumber>
    </recommendedName>
</protein>
<feature type="transmembrane region" description="Helical" evidence="3">
    <location>
        <begin position="117"/>
        <end position="137"/>
    </location>
</feature>
<dbReference type="Pfam" id="PF00990">
    <property type="entry name" value="GGDEF"/>
    <property type="match status" value="1"/>
</dbReference>
<comment type="caution">
    <text evidence="5">The sequence shown here is derived from an EMBL/GenBank/DDBJ whole genome shotgun (WGS) entry which is preliminary data.</text>
</comment>
<evidence type="ECO:0000256" key="3">
    <source>
        <dbReference type="SAM" id="Phobius"/>
    </source>
</evidence>
<evidence type="ECO:0000259" key="4">
    <source>
        <dbReference type="PROSITE" id="PS50887"/>
    </source>
</evidence>
<evidence type="ECO:0000313" key="6">
    <source>
        <dbReference type="Proteomes" id="UP001142810"/>
    </source>
</evidence>
<reference evidence="5" key="1">
    <citation type="submission" date="2022-11" db="EMBL/GenBank/DDBJ databases">
        <title>Alteromonas sp. nov., isolated from sea water of the Qingdao.</title>
        <authorList>
            <person name="Wang Q."/>
        </authorList>
    </citation>
    <scope>NUCLEOTIDE SEQUENCE</scope>
    <source>
        <strain evidence="5">ASW11-7</strain>
    </source>
</reference>
<dbReference type="NCBIfam" id="TIGR00254">
    <property type="entry name" value="GGDEF"/>
    <property type="match status" value="1"/>
</dbReference>
<dbReference type="PANTHER" id="PTHR45138">
    <property type="entry name" value="REGULATORY COMPONENTS OF SENSORY TRANSDUCTION SYSTEM"/>
    <property type="match status" value="1"/>
</dbReference>
<dbReference type="Gene3D" id="3.30.70.270">
    <property type="match status" value="1"/>
</dbReference>
<feature type="transmembrane region" description="Helical" evidence="3">
    <location>
        <begin position="149"/>
        <end position="173"/>
    </location>
</feature>
<dbReference type="InterPro" id="IPR000160">
    <property type="entry name" value="GGDEF_dom"/>
</dbReference>
<feature type="transmembrane region" description="Helical" evidence="3">
    <location>
        <begin position="46"/>
        <end position="70"/>
    </location>
</feature>
<organism evidence="5 6">
    <name type="scientific">Alteromonas aquimaris</name>
    <dbReference type="NCBI Taxonomy" id="2998417"/>
    <lineage>
        <taxon>Bacteria</taxon>
        <taxon>Pseudomonadati</taxon>
        <taxon>Pseudomonadota</taxon>
        <taxon>Gammaproteobacteria</taxon>
        <taxon>Alteromonadales</taxon>
        <taxon>Alteromonadaceae</taxon>
        <taxon>Alteromonas/Salinimonas group</taxon>
        <taxon>Alteromonas</taxon>
    </lineage>
</organism>
<dbReference type="InterPro" id="IPR033424">
    <property type="entry name" value="MASE4"/>
</dbReference>
<feature type="transmembrane region" description="Helical" evidence="3">
    <location>
        <begin position="77"/>
        <end position="97"/>
    </location>
</feature>
<feature type="transmembrane region" description="Helical" evidence="3">
    <location>
        <begin position="220"/>
        <end position="241"/>
    </location>
</feature>
<accession>A0ABT3PA27</accession>
<dbReference type="RefSeq" id="WP_265618137.1">
    <property type="nucleotide sequence ID" value="NZ_JAPFRD010000011.1"/>
</dbReference>
<dbReference type="SUPFAM" id="SSF55073">
    <property type="entry name" value="Nucleotide cyclase"/>
    <property type="match status" value="1"/>
</dbReference>
<keyword evidence="3" id="KW-1133">Transmembrane helix</keyword>
<sequence>MPVRQLDIQPGKKQFVSIIIVSLILLVGSGWAIVNGAEEGSVSPTFLGSYGTAVFIFEVITALLLLAQFLRTGRFTYAFLSLAYLWVALISPVQIMLLHETITLTPSFQAGGTEAAWLWTFWHIGFPIIIAIALGLNGANPIVTDRPKFWAWYLFTAEIIVVAIILTLSLFGWVTLPEMVSQDNQFGNILKNIIGPLVAFTCGTALFMVVFKGRFRTDIYAWLAVAMLAALCEGLVSIYSGSRFSVGWYAARIFSLISSGAVFLALLLDTMALYLKVIEQNKELRKIASIDKLSQLSNRREFDERLNEEIRRAIRERKPLSLIMLDIDFFKSFNDSYGHQAGDRCIVQVADSIRHVVSRPADVAARYGGEEFAVLLPDTSEQAAFELAEEIRQHISDTPFKLENGEQVAVTASFGVSCLHPTTPSDGGELVKSADAALYLAKRSGRNCVQRPTHSWHCERQLQEAKVDGHPEVLRKHSPVSTDPQC</sequence>
<evidence type="ECO:0000256" key="1">
    <source>
        <dbReference type="ARBA" id="ARBA00012528"/>
    </source>
</evidence>
<keyword evidence="3" id="KW-0472">Membrane</keyword>
<dbReference type="CDD" id="cd01949">
    <property type="entry name" value="GGDEF"/>
    <property type="match status" value="1"/>
</dbReference>
<feature type="transmembrane region" description="Helical" evidence="3">
    <location>
        <begin position="253"/>
        <end position="275"/>
    </location>
</feature>
<dbReference type="Proteomes" id="UP001142810">
    <property type="component" value="Unassembled WGS sequence"/>
</dbReference>
<feature type="transmembrane region" description="Helical" evidence="3">
    <location>
        <begin position="193"/>
        <end position="211"/>
    </location>
</feature>
<comment type="catalytic activity">
    <reaction evidence="2">
        <text>2 GTP = 3',3'-c-di-GMP + 2 diphosphate</text>
        <dbReference type="Rhea" id="RHEA:24898"/>
        <dbReference type="ChEBI" id="CHEBI:33019"/>
        <dbReference type="ChEBI" id="CHEBI:37565"/>
        <dbReference type="ChEBI" id="CHEBI:58805"/>
        <dbReference type="EC" id="2.7.7.65"/>
    </reaction>
</comment>
<name>A0ABT3PA27_9ALTE</name>
<evidence type="ECO:0000313" key="5">
    <source>
        <dbReference type="EMBL" id="MCW8109380.1"/>
    </source>
</evidence>
<dbReference type="EC" id="2.7.7.65" evidence="1"/>
<keyword evidence="3" id="KW-0812">Transmembrane</keyword>
<dbReference type="InterPro" id="IPR050469">
    <property type="entry name" value="Diguanylate_Cyclase"/>
</dbReference>
<evidence type="ECO:0000256" key="2">
    <source>
        <dbReference type="ARBA" id="ARBA00034247"/>
    </source>
</evidence>
<dbReference type="SMART" id="SM00267">
    <property type="entry name" value="GGDEF"/>
    <property type="match status" value="1"/>
</dbReference>
<feature type="transmembrane region" description="Helical" evidence="3">
    <location>
        <begin position="15"/>
        <end position="34"/>
    </location>
</feature>
<feature type="domain" description="GGDEF" evidence="4">
    <location>
        <begin position="318"/>
        <end position="454"/>
    </location>
</feature>
<proteinExistence type="predicted"/>
<dbReference type="PANTHER" id="PTHR45138:SF9">
    <property type="entry name" value="DIGUANYLATE CYCLASE DGCM-RELATED"/>
    <property type="match status" value="1"/>
</dbReference>
<gene>
    <name evidence="5" type="ORF">OPS25_12795</name>
</gene>
<dbReference type="InterPro" id="IPR043128">
    <property type="entry name" value="Rev_trsase/Diguanyl_cyclase"/>
</dbReference>
<dbReference type="Pfam" id="PF17158">
    <property type="entry name" value="MASE4"/>
    <property type="match status" value="1"/>
</dbReference>
<dbReference type="EMBL" id="JAPFRD010000011">
    <property type="protein sequence ID" value="MCW8109380.1"/>
    <property type="molecule type" value="Genomic_DNA"/>
</dbReference>
<keyword evidence="6" id="KW-1185">Reference proteome</keyword>